<dbReference type="GO" id="GO:0005634">
    <property type="term" value="C:nucleus"/>
    <property type="evidence" value="ECO:0007669"/>
    <property type="project" value="TreeGrafter"/>
</dbReference>
<comment type="caution">
    <text evidence="3">The sequence shown here is derived from an EMBL/GenBank/DDBJ whole genome shotgun (WGS) entry which is preliminary data.</text>
</comment>
<dbReference type="GO" id="GO:0031647">
    <property type="term" value="P:regulation of protein stability"/>
    <property type="evidence" value="ECO:0007669"/>
    <property type="project" value="TreeGrafter"/>
</dbReference>
<protein>
    <recommendedName>
        <fullName evidence="2">USP domain-containing protein</fullName>
    </recommendedName>
</protein>
<dbReference type="GO" id="GO:0004843">
    <property type="term" value="F:cysteine-type deubiquitinase activity"/>
    <property type="evidence" value="ECO:0007669"/>
    <property type="project" value="InterPro"/>
</dbReference>
<accession>A0AB34IWX0</accession>
<dbReference type="InterPro" id="IPR028889">
    <property type="entry name" value="USP"/>
</dbReference>
<keyword evidence="4" id="KW-1185">Reference proteome</keyword>
<dbReference type="InterPro" id="IPR050164">
    <property type="entry name" value="Peptidase_C19"/>
</dbReference>
<dbReference type="InterPro" id="IPR018200">
    <property type="entry name" value="USP_CS"/>
</dbReference>
<feature type="signal peptide" evidence="1">
    <location>
        <begin position="1"/>
        <end position="16"/>
    </location>
</feature>
<reference evidence="3 4" key="1">
    <citation type="journal article" date="2024" name="Science">
        <title>Giant polyketide synthase enzymes in the biosynthesis of giant marine polyether toxins.</title>
        <authorList>
            <person name="Fallon T.R."/>
            <person name="Shende V.V."/>
            <person name="Wierzbicki I.H."/>
            <person name="Pendleton A.L."/>
            <person name="Watervoot N.F."/>
            <person name="Auber R.P."/>
            <person name="Gonzalez D.J."/>
            <person name="Wisecaver J.H."/>
            <person name="Moore B.S."/>
        </authorList>
    </citation>
    <scope>NUCLEOTIDE SEQUENCE [LARGE SCALE GENOMIC DNA]</scope>
    <source>
        <strain evidence="3 4">12B1</strain>
    </source>
</reference>
<dbReference type="Gene3D" id="3.90.70.10">
    <property type="entry name" value="Cysteine proteinases"/>
    <property type="match status" value="1"/>
</dbReference>
<dbReference type="PROSITE" id="PS50235">
    <property type="entry name" value="USP_3"/>
    <property type="match status" value="1"/>
</dbReference>
<dbReference type="PANTHER" id="PTHR24006">
    <property type="entry name" value="UBIQUITIN CARBOXYL-TERMINAL HYDROLASE"/>
    <property type="match status" value="1"/>
</dbReference>
<dbReference type="GO" id="GO:0005829">
    <property type="term" value="C:cytosol"/>
    <property type="evidence" value="ECO:0007669"/>
    <property type="project" value="TreeGrafter"/>
</dbReference>
<dbReference type="GO" id="GO:0016579">
    <property type="term" value="P:protein deubiquitination"/>
    <property type="evidence" value="ECO:0007669"/>
    <property type="project" value="InterPro"/>
</dbReference>
<dbReference type="EMBL" id="JBGBPQ010000016">
    <property type="protein sequence ID" value="KAL1508507.1"/>
    <property type="molecule type" value="Genomic_DNA"/>
</dbReference>
<dbReference type="InterPro" id="IPR001394">
    <property type="entry name" value="Peptidase_C19_UCH"/>
</dbReference>
<dbReference type="Pfam" id="PF00443">
    <property type="entry name" value="UCH"/>
    <property type="match status" value="1"/>
</dbReference>
<name>A0AB34IWX0_PRYPA</name>
<organism evidence="3 4">
    <name type="scientific">Prymnesium parvum</name>
    <name type="common">Toxic golden alga</name>
    <dbReference type="NCBI Taxonomy" id="97485"/>
    <lineage>
        <taxon>Eukaryota</taxon>
        <taxon>Haptista</taxon>
        <taxon>Haptophyta</taxon>
        <taxon>Prymnesiophyceae</taxon>
        <taxon>Prymnesiales</taxon>
        <taxon>Prymnesiaceae</taxon>
        <taxon>Prymnesium</taxon>
    </lineage>
</organism>
<dbReference type="SUPFAM" id="SSF54001">
    <property type="entry name" value="Cysteine proteinases"/>
    <property type="match status" value="1"/>
</dbReference>
<feature type="chain" id="PRO_5044258468" description="USP domain-containing protein" evidence="1">
    <location>
        <begin position="17"/>
        <end position="371"/>
    </location>
</feature>
<feature type="domain" description="USP" evidence="2">
    <location>
        <begin position="19"/>
        <end position="339"/>
    </location>
</feature>
<dbReference type="PANTHER" id="PTHR24006:SF644">
    <property type="entry name" value="UBIQUITIN CARBOXYL-TERMINAL HYDROLASE 7"/>
    <property type="match status" value="1"/>
</dbReference>
<evidence type="ECO:0000256" key="1">
    <source>
        <dbReference type="SAM" id="SignalP"/>
    </source>
</evidence>
<dbReference type="Proteomes" id="UP001515480">
    <property type="component" value="Unassembled WGS sequence"/>
</dbReference>
<evidence type="ECO:0000313" key="4">
    <source>
        <dbReference type="Proteomes" id="UP001515480"/>
    </source>
</evidence>
<evidence type="ECO:0000259" key="2">
    <source>
        <dbReference type="PROSITE" id="PS50235"/>
    </source>
</evidence>
<dbReference type="AlphaFoldDB" id="A0AB34IWX0"/>
<proteinExistence type="predicted"/>
<gene>
    <name evidence="3" type="ORF">AB1Y20_004608</name>
</gene>
<keyword evidence="1" id="KW-0732">Signal</keyword>
<dbReference type="PROSITE" id="PS00973">
    <property type="entry name" value="USP_2"/>
    <property type="match status" value="1"/>
</dbReference>
<evidence type="ECO:0000313" key="3">
    <source>
        <dbReference type="EMBL" id="KAL1508507.1"/>
    </source>
</evidence>
<sequence length="371" mass="42514">MARSLLLLLLPSLAAARYLGLRNQGNTCYMNSLLQVLHHLPQFRSSVYDMPTSINCTAEEWMPLELQRVFFELEHGSEYGVVDVGTERLTKSFGWGPEDVLVQQDVHEFSRMLCEALQARLQQWGRRDCVSALFEGTISSVTRCTKVDFTSEKVERFCDLQMQVHGCSSLQASLREFVREQVLSGPNAYNTRREDLGRQEARRGVRFKTLPPVLLMHLKRFDYDVSTGDMRKLQSEFKFPTLLRLHRFMRERPAQGDPSPTYVLYGVLSHVGGAGCGHYVSYVRPLGQRQWYEFDDTRVRPVLEEVAVRRQFGGGHSQGGGMLGMGAAPNAYMLVYVRQEEALKATEVDEGLLPSDVRKHFEQSLRRRRKR</sequence>
<dbReference type="PROSITE" id="PS00972">
    <property type="entry name" value="USP_1"/>
    <property type="match status" value="1"/>
</dbReference>
<dbReference type="InterPro" id="IPR038765">
    <property type="entry name" value="Papain-like_cys_pep_sf"/>
</dbReference>